<reference evidence="12" key="1">
    <citation type="submission" date="2020-08" db="EMBL/GenBank/DDBJ databases">
        <title>Genome sequencing and assembly of the red palm weevil Rhynchophorus ferrugineus.</title>
        <authorList>
            <person name="Dias G.B."/>
            <person name="Bergman C.M."/>
            <person name="Manee M."/>
        </authorList>
    </citation>
    <scope>NUCLEOTIDE SEQUENCE</scope>
    <source>
        <strain evidence="12">AA-2017</strain>
        <tissue evidence="12">Whole larva</tissue>
    </source>
</reference>
<dbReference type="OrthoDB" id="432447at2759"/>
<keyword evidence="10" id="KW-0460">Magnesium</keyword>
<accession>A0A834IK66</accession>
<dbReference type="Gene3D" id="3.30.1110.10">
    <property type="match status" value="1"/>
</dbReference>
<dbReference type="EC" id="2.7.1.20" evidence="3 10"/>
<dbReference type="Pfam" id="PF00294">
    <property type="entry name" value="PfkB"/>
    <property type="match status" value="1"/>
</dbReference>
<keyword evidence="8 10" id="KW-0067">ATP-binding</keyword>
<dbReference type="GO" id="GO:0005524">
    <property type="term" value="F:ATP binding"/>
    <property type="evidence" value="ECO:0007669"/>
    <property type="project" value="UniProtKB-UniRule"/>
</dbReference>
<comment type="pathway">
    <text evidence="1 10">Purine metabolism; AMP biosynthesis via salvage pathway; AMP from adenosine: step 1/1.</text>
</comment>
<dbReference type="PANTHER" id="PTHR45769">
    <property type="entry name" value="ADENOSINE KINASE"/>
    <property type="match status" value="1"/>
</dbReference>
<dbReference type="GO" id="GO:0006166">
    <property type="term" value="P:purine ribonucleoside salvage"/>
    <property type="evidence" value="ECO:0007669"/>
    <property type="project" value="UniProtKB-KW"/>
</dbReference>
<dbReference type="Proteomes" id="UP000625711">
    <property type="component" value="Unassembled WGS sequence"/>
</dbReference>
<dbReference type="GO" id="GO:0006144">
    <property type="term" value="P:purine nucleobase metabolic process"/>
    <property type="evidence" value="ECO:0007669"/>
    <property type="project" value="TreeGrafter"/>
</dbReference>
<organism evidence="12 13">
    <name type="scientific">Rhynchophorus ferrugineus</name>
    <name type="common">Red palm weevil</name>
    <name type="synonym">Curculio ferrugineus</name>
    <dbReference type="NCBI Taxonomy" id="354439"/>
    <lineage>
        <taxon>Eukaryota</taxon>
        <taxon>Metazoa</taxon>
        <taxon>Ecdysozoa</taxon>
        <taxon>Arthropoda</taxon>
        <taxon>Hexapoda</taxon>
        <taxon>Insecta</taxon>
        <taxon>Pterygota</taxon>
        <taxon>Neoptera</taxon>
        <taxon>Endopterygota</taxon>
        <taxon>Coleoptera</taxon>
        <taxon>Polyphaga</taxon>
        <taxon>Cucujiformia</taxon>
        <taxon>Curculionidae</taxon>
        <taxon>Dryophthorinae</taxon>
        <taxon>Rhynchophorus</taxon>
    </lineage>
</organism>
<feature type="active site" description="Proton acceptor" evidence="9">
    <location>
        <position position="306"/>
    </location>
</feature>
<dbReference type="CDD" id="cd01168">
    <property type="entry name" value="adenosine_kinase"/>
    <property type="match status" value="1"/>
</dbReference>
<evidence type="ECO:0000256" key="4">
    <source>
        <dbReference type="ARBA" id="ARBA00022679"/>
    </source>
</evidence>
<dbReference type="Gene3D" id="3.40.1190.20">
    <property type="match status" value="1"/>
</dbReference>
<evidence type="ECO:0000313" key="13">
    <source>
        <dbReference type="Proteomes" id="UP000625711"/>
    </source>
</evidence>
<keyword evidence="7 10" id="KW-0418">Kinase</keyword>
<evidence type="ECO:0000256" key="1">
    <source>
        <dbReference type="ARBA" id="ARBA00004801"/>
    </source>
</evidence>
<dbReference type="PRINTS" id="PR00989">
    <property type="entry name" value="ADENOKINASE"/>
</dbReference>
<evidence type="ECO:0000256" key="8">
    <source>
        <dbReference type="ARBA" id="ARBA00022840"/>
    </source>
</evidence>
<dbReference type="InterPro" id="IPR002173">
    <property type="entry name" value="Carboh/pur_kinase_PfkB_CS"/>
</dbReference>
<dbReference type="GO" id="GO:0005829">
    <property type="term" value="C:cytosol"/>
    <property type="evidence" value="ECO:0007669"/>
    <property type="project" value="TreeGrafter"/>
</dbReference>
<evidence type="ECO:0000256" key="9">
    <source>
        <dbReference type="PIRSR" id="PIRSR601805-1"/>
    </source>
</evidence>
<keyword evidence="13" id="KW-1185">Reference proteome</keyword>
<gene>
    <name evidence="12" type="ORF">GWI33_005392</name>
</gene>
<comment type="subcellular location">
    <subcellularLocation>
        <location evidence="10">Nucleus</location>
    </subcellularLocation>
</comment>
<evidence type="ECO:0000256" key="5">
    <source>
        <dbReference type="ARBA" id="ARBA00022726"/>
    </source>
</evidence>
<evidence type="ECO:0000259" key="11">
    <source>
        <dbReference type="Pfam" id="PF00294"/>
    </source>
</evidence>
<dbReference type="InterPro" id="IPR001805">
    <property type="entry name" value="Adenokinase"/>
</dbReference>
<dbReference type="AlphaFoldDB" id="A0A834IK66"/>
<protein>
    <recommendedName>
        <fullName evidence="3 10">Adenosine kinase</fullName>
        <shortName evidence="10">AK</shortName>
        <ecNumber evidence="3 10">2.7.1.20</ecNumber>
    </recommendedName>
    <alternativeName>
        <fullName evidence="10">Adenosine 5'-phosphotransferase</fullName>
    </alternativeName>
</protein>
<evidence type="ECO:0000256" key="7">
    <source>
        <dbReference type="ARBA" id="ARBA00022777"/>
    </source>
</evidence>
<dbReference type="PROSITE" id="PS00584">
    <property type="entry name" value="PFKB_KINASES_2"/>
    <property type="match status" value="1"/>
</dbReference>
<dbReference type="InterPro" id="IPR011611">
    <property type="entry name" value="PfkB_dom"/>
</dbReference>
<dbReference type="SUPFAM" id="SSF53613">
    <property type="entry name" value="Ribokinase-like"/>
    <property type="match status" value="1"/>
</dbReference>
<proteinExistence type="inferred from homology"/>
<evidence type="ECO:0000256" key="10">
    <source>
        <dbReference type="RuleBase" id="RU368116"/>
    </source>
</evidence>
<keyword evidence="10" id="KW-0539">Nucleus</keyword>
<keyword evidence="5 10" id="KW-0660">Purine salvage</keyword>
<evidence type="ECO:0000313" key="12">
    <source>
        <dbReference type="EMBL" id="KAF7280926.1"/>
    </source>
</evidence>
<dbReference type="EMBL" id="JAACXV010000269">
    <property type="protein sequence ID" value="KAF7280926.1"/>
    <property type="molecule type" value="Genomic_DNA"/>
</dbReference>
<comment type="subunit">
    <text evidence="10">Monomer.</text>
</comment>
<evidence type="ECO:0000256" key="2">
    <source>
        <dbReference type="ARBA" id="ARBA00010688"/>
    </source>
</evidence>
<dbReference type="GO" id="GO:0044209">
    <property type="term" value="P:AMP salvage"/>
    <property type="evidence" value="ECO:0007669"/>
    <property type="project" value="UniProtKB-UniRule"/>
</dbReference>
<comment type="cofactor">
    <cofactor evidence="10">
        <name>Mg(2+)</name>
        <dbReference type="ChEBI" id="CHEBI:18420"/>
    </cofactor>
    <text evidence="10">Binds 3 Mg(2+) ions per subunit.</text>
</comment>
<evidence type="ECO:0000256" key="3">
    <source>
        <dbReference type="ARBA" id="ARBA00012119"/>
    </source>
</evidence>
<dbReference type="PANTHER" id="PTHR45769:SF3">
    <property type="entry name" value="ADENOSINE KINASE"/>
    <property type="match status" value="1"/>
</dbReference>
<keyword evidence="6 10" id="KW-0547">Nucleotide-binding</keyword>
<dbReference type="GO" id="GO:0005634">
    <property type="term" value="C:nucleus"/>
    <property type="evidence" value="ECO:0007669"/>
    <property type="project" value="UniProtKB-SubCell"/>
</dbReference>
<comment type="caution">
    <text evidence="12">The sequence shown here is derived from an EMBL/GenBank/DDBJ whole genome shotgun (WGS) entry which is preliminary data.</text>
</comment>
<keyword evidence="4 10" id="KW-0808">Transferase</keyword>
<sequence>MGDPRKSMTYRGTNIKSVLAFGNPLLDVTLLSQDKIKEILEKYNLKKDSQREITKDEMVQLSQDIEGEALCISAGGCCQNTLRMMQWILHKKGSAAIFGSVGIDPEADILKNTLANDGVITRYIEQTDLPTGKTIALVDGCYRCLVAHIGAAEVLPLPSLLSCENFPSVFASSDIILIETFFLTNRFETVKYIIELCLKNGKQLVCNLGGEYIFEVAPEEIKFLIKHSHIIIGNLNEFVALKNLLSHQSVEQMAENLIKNENVAVKIIVITNGPEPTKCFHDGQIEIIRPPVLSEEEILDTTGAGDAFIGGFLAGLSCTKSVPECIQIGFYSASHIIKQRGCSIPEYKSTILTELFS</sequence>
<dbReference type="GO" id="GO:0004001">
    <property type="term" value="F:adenosine kinase activity"/>
    <property type="evidence" value="ECO:0007669"/>
    <property type="project" value="UniProtKB-UniRule"/>
</dbReference>
<evidence type="ECO:0000256" key="6">
    <source>
        <dbReference type="ARBA" id="ARBA00022741"/>
    </source>
</evidence>
<comment type="similarity">
    <text evidence="2 10">Belongs to the carbohydrate kinase PfkB family.</text>
</comment>
<dbReference type="UniPathway" id="UPA00588">
    <property type="reaction ID" value="UER00659"/>
</dbReference>
<comment type="function">
    <text evidence="10">ATP dependent phosphorylation of adenosine and other related nucleoside analogs to monophosphate derivatives.</text>
</comment>
<comment type="catalytic activity">
    <reaction evidence="10">
        <text>adenosine + ATP = AMP + ADP + H(+)</text>
        <dbReference type="Rhea" id="RHEA:20824"/>
        <dbReference type="ChEBI" id="CHEBI:15378"/>
        <dbReference type="ChEBI" id="CHEBI:16335"/>
        <dbReference type="ChEBI" id="CHEBI:30616"/>
        <dbReference type="ChEBI" id="CHEBI:456215"/>
        <dbReference type="ChEBI" id="CHEBI:456216"/>
        <dbReference type="EC" id="2.7.1.20"/>
    </reaction>
</comment>
<feature type="domain" description="Carbohydrate kinase PfkB" evidence="11">
    <location>
        <begin position="66"/>
        <end position="345"/>
    </location>
</feature>
<dbReference type="InterPro" id="IPR029056">
    <property type="entry name" value="Ribokinase-like"/>
</dbReference>
<name>A0A834IK66_RHYFE</name>